<proteinExistence type="predicted"/>
<dbReference type="SUPFAM" id="SSF54001">
    <property type="entry name" value="Cysteine proteinases"/>
    <property type="match status" value="1"/>
</dbReference>
<keyword evidence="3" id="KW-0645">Protease</keyword>
<evidence type="ECO:0000256" key="7">
    <source>
        <dbReference type="SAM" id="MobiDB-lite"/>
    </source>
</evidence>
<keyword evidence="6" id="KW-0788">Thiol protease</keyword>
<dbReference type="AlphaFoldDB" id="A0AAN7YFP7"/>
<keyword evidence="9" id="KW-1185">Reference proteome</keyword>
<comment type="caution">
    <text evidence="8">The sequence shown here is derived from an EMBL/GenBank/DDBJ whole genome shotgun (WGS) entry which is preliminary data.</text>
</comment>
<dbReference type="PANTHER" id="PTHR12931:SF15">
    <property type="entry name" value="UBIQUITIN THIOESTERASE OTUBAIN-LIKE"/>
    <property type="match status" value="1"/>
</dbReference>
<dbReference type="EC" id="3.4.19.12" evidence="2"/>
<dbReference type="Proteomes" id="UP001309876">
    <property type="component" value="Unassembled WGS sequence"/>
</dbReference>
<dbReference type="GO" id="GO:0071108">
    <property type="term" value="P:protein K48-linked deubiquitination"/>
    <property type="evidence" value="ECO:0007669"/>
    <property type="project" value="TreeGrafter"/>
</dbReference>
<dbReference type="GO" id="GO:0043130">
    <property type="term" value="F:ubiquitin binding"/>
    <property type="evidence" value="ECO:0007669"/>
    <property type="project" value="TreeGrafter"/>
</dbReference>
<feature type="region of interest" description="Disordered" evidence="7">
    <location>
        <begin position="344"/>
        <end position="397"/>
    </location>
</feature>
<evidence type="ECO:0000313" key="9">
    <source>
        <dbReference type="Proteomes" id="UP001309876"/>
    </source>
</evidence>
<evidence type="ECO:0000256" key="3">
    <source>
        <dbReference type="ARBA" id="ARBA00022670"/>
    </source>
</evidence>
<name>A0AAN7YFP7_9EURO</name>
<evidence type="ECO:0000256" key="1">
    <source>
        <dbReference type="ARBA" id="ARBA00000707"/>
    </source>
</evidence>
<sequence length="459" mass="51695">MEAFQTLSDKWHPGMDQQGPLIGMKVGMDVLVSEYAQADQTYVVKTTGLAATHTSYRAVKGDGQCGWRATVFCYFEILLNSMDPGLVQAEKIRFESYGDTMKMVGIDYDLMVDMFDYTWELFDAVTQAVQTNGQRDSVILNIMNDENKSNSIVYHFKMVTSAYMKLREEEYVPWTETLNVDEYRIRRIDPTNEEIDELGLKVLTDAVILPAGFGLEVLYLDRSMGDQVTPHSFTPDTNRVPTIRLLYRPGHYDIIYKETQPLQVYLQPRQEVPVNVAGAHNNVNFYSDFGSLFSPPTGATYEDMSFLSHGNYNQHQNPYAHYSQPLNHSYYNFYHPQPVLNQSSPMMYLPPPPEAPPTSLPSWSAQPSARTSTRTSTSPRSTTLSPSPGPSTTAAQPANEPQFRFTTEHIRLAQHGLPSVPLLLSNTSSTANNPAFIGTPKGTFQPQQYSPGDDYGRRK</sequence>
<dbReference type="InterPro" id="IPR038765">
    <property type="entry name" value="Papain-like_cys_pep_sf"/>
</dbReference>
<dbReference type="Pfam" id="PF10275">
    <property type="entry name" value="Peptidase_C65"/>
    <property type="match status" value="1"/>
</dbReference>
<dbReference type="GO" id="GO:0004843">
    <property type="term" value="F:cysteine-type deubiquitinase activity"/>
    <property type="evidence" value="ECO:0007669"/>
    <property type="project" value="UniProtKB-EC"/>
</dbReference>
<evidence type="ECO:0000313" key="8">
    <source>
        <dbReference type="EMBL" id="KAK5091742.1"/>
    </source>
</evidence>
<dbReference type="InterPro" id="IPR019400">
    <property type="entry name" value="Peptidase_C65_otubain"/>
</dbReference>
<feature type="region of interest" description="Disordered" evidence="7">
    <location>
        <begin position="433"/>
        <end position="459"/>
    </location>
</feature>
<feature type="compositionally biased region" description="Pro residues" evidence="7">
    <location>
        <begin position="348"/>
        <end position="359"/>
    </location>
</feature>
<keyword evidence="4" id="KW-0833">Ubl conjugation pathway</keyword>
<evidence type="ECO:0000256" key="5">
    <source>
        <dbReference type="ARBA" id="ARBA00022801"/>
    </source>
</evidence>
<reference evidence="8 9" key="1">
    <citation type="submission" date="2023-08" db="EMBL/GenBank/DDBJ databases">
        <title>Black Yeasts Isolated from many extreme environments.</title>
        <authorList>
            <person name="Coleine C."/>
            <person name="Stajich J.E."/>
            <person name="Selbmann L."/>
        </authorList>
    </citation>
    <scope>NUCLEOTIDE SEQUENCE [LARGE SCALE GENOMIC DNA]</scope>
    <source>
        <strain evidence="8 9">CCFEE 5910</strain>
    </source>
</reference>
<evidence type="ECO:0000256" key="6">
    <source>
        <dbReference type="ARBA" id="ARBA00022807"/>
    </source>
</evidence>
<comment type="catalytic activity">
    <reaction evidence="1">
        <text>Thiol-dependent hydrolysis of ester, thioester, amide, peptide and isopeptide bonds formed by the C-terminal Gly of ubiquitin (a 76-residue protein attached to proteins as an intracellular targeting signal).</text>
        <dbReference type="EC" id="3.4.19.12"/>
    </reaction>
</comment>
<dbReference type="InterPro" id="IPR042467">
    <property type="entry name" value="Peptidase_C65_otubain_sub2"/>
</dbReference>
<dbReference type="EMBL" id="JAVRRJ010000001">
    <property type="protein sequence ID" value="KAK5091742.1"/>
    <property type="molecule type" value="Genomic_DNA"/>
</dbReference>
<keyword evidence="5" id="KW-0378">Hydrolase</keyword>
<dbReference type="InterPro" id="IPR042468">
    <property type="entry name" value="Peptidase_C65_otubain_sub1"/>
</dbReference>
<protein>
    <recommendedName>
        <fullName evidence="2">ubiquitinyl hydrolase 1</fullName>
        <ecNumber evidence="2">3.4.19.12</ecNumber>
    </recommendedName>
</protein>
<dbReference type="GO" id="GO:0005634">
    <property type="term" value="C:nucleus"/>
    <property type="evidence" value="ECO:0007669"/>
    <property type="project" value="TreeGrafter"/>
</dbReference>
<dbReference type="Gene3D" id="1.20.1300.20">
    <property type="entry name" value="Peptidase C65 Otubain, subdomain 2"/>
    <property type="match status" value="1"/>
</dbReference>
<dbReference type="Gene3D" id="3.30.200.60">
    <property type="entry name" value="Peptidase C65 Otubain, subdomain 1"/>
    <property type="match status" value="1"/>
</dbReference>
<gene>
    <name evidence="8" type="ORF">LTR05_001927</name>
</gene>
<organism evidence="8 9">
    <name type="scientific">Lithohypha guttulata</name>
    <dbReference type="NCBI Taxonomy" id="1690604"/>
    <lineage>
        <taxon>Eukaryota</taxon>
        <taxon>Fungi</taxon>
        <taxon>Dikarya</taxon>
        <taxon>Ascomycota</taxon>
        <taxon>Pezizomycotina</taxon>
        <taxon>Eurotiomycetes</taxon>
        <taxon>Chaetothyriomycetidae</taxon>
        <taxon>Chaetothyriales</taxon>
        <taxon>Trichomeriaceae</taxon>
        <taxon>Lithohypha</taxon>
    </lineage>
</organism>
<dbReference type="PANTHER" id="PTHR12931">
    <property type="entry name" value="UBIQUITIN THIOLESTERASE PROTEIN OTUB"/>
    <property type="match status" value="1"/>
</dbReference>
<feature type="compositionally biased region" description="Low complexity" evidence="7">
    <location>
        <begin position="360"/>
        <end position="397"/>
    </location>
</feature>
<dbReference type="GO" id="GO:0006508">
    <property type="term" value="P:proteolysis"/>
    <property type="evidence" value="ECO:0007669"/>
    <property type="project" value="UniProtKB-KW"/>
</dbReference>
<evidence type="ECO:0000256" key="4">
    <source>
        <dbReference type="ARBA" id="ARBA00022786"/>
    </source>
</evidence>
<evidence type="ECO:0000256" key="2">
    <source>
        <dbReference type="ARBA" id="ARBA00012759"/>
    </source>
</evidence>
<dbReference type="CDD" id="cd22749">
    <property type="entry name" value="Otubain_C65"/>
    <property type="match status" value="1"/>
</dbReference>
<accession>A0AAN7YFP7</accession>